<gene>
    <name evidence="2" type="ORF">ACN38_g9412</name>
</gene>
<evidence type="ECO:0000256" key="1">
    <source>
        <dbReference type="SAM" id="MobiDB-lite"/>
    </source>
</evidence>
<accession>A0A0M8P366</accession>
<dbReference type="AlphaFoldDB" id="A0A0M8P366"/>
<name>A0A0M8P366_9EURO</name>
<evidence type="ECO:0000313" key="3">
    <source>
        <dbReference type="Proteomes" id="UP000037696"/>
    </source>
</evidence>
<evidence type="ECO:0000313" key="2">
    <source>
        <dbReference type="EMBL" id="KOS39731.1"/>
    </source>
</evidence>
<comment type="caution">
    <text evidence="2">The sequence shown here is derived from an EMBL/GenBank/DDBJ whole genome shotgun (WGS) entry which is preliminary data.</text>
</comment>
<proteinExistence type="predicted"/>
<dbReference type="OrthoDB" id="5401170at2759"/>
<protein>
    <submittedName>
        <fullName evidence="2">Uncharacterized protein</fullName>
    </submittedName>
</protein>
<organism evidence="2 3">
    <name type="scientific">Penicillium nordicum</name>
    <dbReference type="NCBI Taxonomy" id="229535"/>
    <lineage>
        <taxon>Eukaryota</taxon>
        <taxon>Fungi</taxon>
        <taxon>Dikarya</taxon>
        <taxon>Ascomycota</taxon>
        <taxon>Pezizomycotina</taxon>
        <taxon>Eurotiomycetes</taxon>
        <taxon>Eurotiomycetidae</taxon>
        <taxon>Eurotiales</taxon>
        <taxon>Aspergillaceae</taxon>
        <taxon>Penicillium</taxon>
    </lineage>
</organism>
<dbReference type="Proteomes" id="UP000037696">
    <property type="component" value="Unassembled WGS sequence"/>
</dbReference>
<dbReference type="EMBL" id="LHQQ01000190">
    <property type="protein sequence ID" value="KOS39731.1"/>
    <property type="molecule type" value="Genomic_DNA"/>
</dbReference>
<feature type="region of interest" description="Disordered" evidence="1">
    <location>
        <begin position="1"/>
        <end position="25"/>
    </location>
</feature>
<reference evidence="2 3" key="1">
    <citation type="submission" date="2015-08" db="EMBL/GenBank/DDBJ databases">
        <title>Genome sequencing of Penicillium nordicum.</title>
        <authorList>
            <person name="Nguyen H.D."/>
            <person name="Seifert K.A."/>
        </authorList>
    </citation>
    <scope>NUCLEOTIDE SEQUENCE [LARGE SCALE GENOMIC DNA]</scope>
    <source>
        <strain evidence="2 3">DAOMC 185683</strain>
    </source>
</reference>
<keyword evidence="3" id="KW-1185">Reference proteome</keyword>
<feature type="compositionally biased region" description="Basic and acidic residues" evidence="1">
    <location>
        <begin position="1"/>
        <end position="13"/>
    </location>
</feature>
<sequence>MPEHNPDTPRDIRSTPNITPRKIKRSRLLALSPEQEMKRARFLVHSEYITQGSGAYNNSEFIFNSYSIQIQFRFSSGRRDINIIKRQVLSCAVAPGQSKISKIIFDQPTGNLHTSGFQRGWPIISKIGWSEARYVEFGLVKLSEELSLVFVRESRINLTTLG</sequence>